<protein>
    <recommendedName>
        <fullName evidence="3">Cytidyltransferase-like domain-containing protein</fullName>
    </recommendedName>
</protein>
<evidence type="ECO:0008006" key="3">
    <source>
        <dbReference type="Google" id="ProtNLM"/>
    </source>
</evidence>
<keyword evidence="2" id="KW-1185">Reference proteome</keyword>
<sequence>MQKSCKHLLEEVVSLQNVPKMVLFVTGGGGHFFKWMMTTPGASNLLIEASIPYDKVASSELLQKYNVKIPSSYCSEEMAYNLATSALRRAVDLLILREGFQSESFHQLLGMGTTCSLKTNRPKWGQHCAFISTISLRYGIRQYYLPLQKDILEREEEDKMVSELMTKALADAVPYSMELSQGLRNACNDQEVTALPFDSSEILQNIASGDLSHAVYLSKQDLWLPAPTISGWQDRILCIFPGSFSPLHKGHEQLVEESVRFIQQKYKGKPIEALYEISLLNADKGNFSFDHIYRNAEHFRQKSCNLLITSHPLFLEKAKLFKGAYFLLGFDTVQRLVDPKYYGKSYENMIMSLSQIDSFGCRFVVAGRLVEEEYHTLSLEPLFYSNLPTSLHSLFTELPNFRIDLSSSEIRRARKTEAG</sequence>
<organism evidence="1 2">
    <name type="scientific">Cardiosporidium cionae</name>
    <dbReference type="NCBI Taxonomy" id="476202"/>
    <lineage>
        <taxon>Eukaryota</taxon>
        <taxon>Sar</taxon>
        <taxon>Alveolata</taxon>
        <taxon>Apicomplexa</taxon>
        <taxon>Aconoidasida</taxon>
        <taxon>Nephromycida</taxon>
        <taxon>Cardiosporidium</taxon>
    </lineage>
</organism>
<evidence type="ECO:0000313" key="2">
    <source>
        <dbReference type="Proteomes" id="UP000823046"/>
    </source>
</evidence>
<dbReference type="PANTHER" id="PTHR31285">
    <property type="entry name" value="NICOTINAMIDE MONONUCLEOTIDE ADENYLYLTRANSFERASE"/>
    <property type="match status" value="1"/>
</dbReference>
<name>A0ABQ7JDH5_9APIC</name>
<gene>
    <name evidence="1" type="ORF">IE077_001155</name>
</gene>
<evidence type="ECO:0000313" key="1">
    <source>
        <dbReference type="EMBL" id="KAF8822054.1"/>
    </source>
</evidence>
<dbReference type="SUPFAM" id="SSF52374">
    <property type="entry name" value="Nucleotidylyl transferase"/>
    <property type="match status" value="1"/>
</dbReference>
<dbReference type="EMBL" id="JADAQX010000093">
    <property type="protein sequence ID" value="KAF8822054.1"/>
    <property type="molecule type" value="Genomic_DNA"/>
</dbReference>
<comment type="caution">
    <text evidence="1">The sequence shown here is derived from an EMBL/GenBank/DDBJ whole genome shotgun (WGS) entry which is preliminary data.</text>
</comment>
<accession>A0ABQ7JDH5</accession>
<dbReference type="Proteomes" id="UP000823046">
    <property type="component" value="Unassembled WGS sequence"/>
</dbReference>
<dbReference type="PANTHER" id="PTHR31285:SF0">
    <property type="entry name" value="NICOTINAMIDE MONONUCLEOTIDE ADENYLYLTRANSFERASE"/>
    <property type="match status" value="1"/>
</dbReference>
<dbReference type="InterPro" id="IPR014729">
    <property type="entry name" value="Rossmann-like_a/b/a_fold"/>
</dbReference>
<reference evidence="1 2" key="1">
    <citation type="journal article" date="2020" name="bioRxiv">
        <title>Metabolic contributions of an alphaproteobacterial endosymbiont in the apicomplexan Cardiosporidium cionae.</title>
        <authorList>
            <person name="Hunter E.S."/>
            <person name="Paight C.J."/>
            <person name="Lane C.E."/>
        </authorList>
    </citation>
    <scope>NUCLEOTIDE SEQUENCE [LARGE SCALE GENOMIC DNA]</scope>
    <source>
        <strain evidence="1">ESH_2018</strain>
    </source>
</reference>
<proteinExistence type="predicted"/>
<dbReference type="Gene3D" id="3.40.50.620">
    <property type="entry name" value="HUPs"/>
    <property type="match status" value="1"/>
</dbReference>